<dbReference type="InterPro" id="IPR011162">
    <property type="entry name" value="MHC_I/II-like_Ag-recog"/>
</dbReference>
<evidence type="ECO:0000313" key="9">
    <source>
        <dbReference type="Ensembl" id="ENSCHIP00010028893.1"/>
    </source>
</evidence>
<keyword evidence="4" id="KW-0472">Membrane</keyword>
<evidence type="ECO:0000256" key="3">
    <source>
        <dbReference type="ARBA" id="ARBA00022859"/>
    </source>
</evidence>
<proteinExistence type="inferred from homology"/>
<keyword evidence="2" id="KW-0490">MHC I</keyword>
<comment type="subcellular location">
    <subcellularLocation>
        <location evidence="1">Membrane</location>
        <topology evidence="1">Single-pass type I membrane protein</topology>
    </subcellularLocation>
</comment>
<comment type="similarity">
    <text evidence="6">Belongs to the MHC class I family.</text>
</comment>
<dbReference type="Ensembl" id="ENSCHIT00010040771.1">
    <property type="protein sequence ID" value="ENSCHIP00010028893.1"/>
    <property type="gene ID" value="ENSCHIG00010021495.1"/>
</dbReference>
<dbReference type="AlphaFoldDB" id="A0A8C2RIE2"/>
<dbReference type="FunFam" id="3.30.500.10:FF:000001">
    <property type="entry name" value="H-2 class I histocompatibility antigen, alpha chain"/>
    <property type="match status" value="1"/>
</dbReference>
<name>A0A8C2RIE2_CAPHI</name>
<feature type="domain" description="MHC class I-like antigen recognition-like" evidence="8">
    <location>
        <begin position="38"/>
        <end position="183"/>
    </location>
</feature>
<feature type="signal peptide" evidence="7">
    <location>
        <begin position="1"/>
        <end position="24"/>
    </location>
</feature>
<dbReference type="InterPro" id="IPR050208">
    <property type="entry name" value="MHC_class-I_related"/>
</dbReference>
<evidence type="ECO:0000256" key="4">
    <source>
        <dbReference type="ARBA" id="ARBA00023136"/>
    </source>
</evidence>
<dbReference type="GO" id="GO:0005615">
    <property type="term" value="C:extracellular space"/>
    <property type="evidence" value="ECO:0007669"/>
    <property type="project" value="TreeGrafter"/>
</dbReference>
<dbReference type="InterPro" id="IPR037055">
    <property type="entry name" value="MHC_I-like_Ag-recog_sf"/>
</dbReference>
<dbReference type="InterPro" id="IPR011161">
    <property type="entry name" value="MHC_I-like_Ag-recog"/>
</dbReference>
<protein>
    <recommendedName>
        <fullName evidence="8">MHC class I-like antigen recognition-like domain-containing protein</fullName>
    </recommendedName>
</protein>
<dbReference type="GO" id="GO:0042612">
    <property type="term" value="C:MHC class I protein complex"/>
    <property type="evidence" value="ECO:0007669"/>
    <property type="project" value="UniProtKB-KW"/>
</dbReference>
<dbReference type="GO" id="GO:0030670">
    <property type="term" value="C:phagocytic vesicle membrane"/>
    <property type="evidence" value="ECO:0007669"/>
    <property type="project" value="UniProtKB-ARBA"/>
</dbReference>
<dbReference type="GO" id="GO:0002486">
    <property type="term" value="P:antigen processing and presentation of endogenous peptide antigen via MHC class I via ER pathway, TAP-independent"/>
    <property type="evidence" value="ECO:0007669"/>
    <property type="project" value="TreeGrafter"/>
</dbReference>
<keyword evidence="5" id="KW-0325">Glycoprotein</keyword>
<evidence type="ECO:0000256" key="2">
    <source>
        <dbReference type="ARBA" id="ARBA00022451"/>
    </source>
</evidence>
<dbReference type="Pfam" id="PF00129">
    <property type="entry name" value="MHC_I"/>
    <property type="match status" value="1"/>
</dbReference>
<keyword evidence="7" id="KW-0732">Signal</keyword>
<dbReference type="GO" id="GO:0042605">
    <property type="term" value="F:peptide antigen binding"/>
    <property type="evidence" value="ECO:0007669"/>
    <property type="project" value="TreeGrafter"/>
</dbReference>
<dbReference type="InterPro" id="IPR001039">
    <property type="entry name" value="MHC_I_a_a1/a2"/>
</dbReference>
<keyword evidence="3" id="KW-0391">Immunity</keyword>
<dbReference type="GO" id="GO:0002476">
    <property type="term" value="P:antigen processing and presentation of endogenous peptide antigen via MHC class Ib"/>
    <property type="evidence" value="ECO:0007669"/>
    <property type="project" value="TreeGrafter"/>
</dbReference>
<dbReference type="PANTHER" id="PTHR16675:SF251">
    <property type="entry name" value="HLA CLASS I HISTOCOMPATIBILITY ANTIGEN, C ALPHA CHAIN"/>
    <property type="match status" value="1"/>
</dbReference>
<evidence type="ECO:0000256" key="5">
    <source>
        <dbReference type="ARBA" id="ARBA00023180"/>
    </source>
</evidence>
<organism evidence="9">
    <name type="scientific">Capra hircus</name>
    <name type="common">Goat</name>
    <dbReference type="NCBI Taxonomy" id="9925"/>
    <lineage>
        <taxon>Eukaryota</taxon>
        <taxon>Metazoa</taxon>
        <taxon>Chordata</taxon>
        <taxon>Craniata</taxon>
        <taxon>Vertebrata</taxon>
        <taxon>Euteleostomi</taxon>
        <taxon>Mammalia</taxon>
        <taxon>Eutheria</taxon>
        <taxon>Laurasiatheria</taxon>
        <taxon>Artiodactyla</taxon>
        <taxon>Ruminantia</taxon>
        <taxon>Pecora</taxon>
        <taxon>Bovidae</taxon>
        <taxon>Caprinae</taxon>
        <taxon>Capra</taxon>
    </lineage>
</organism>
<evidence type="ECO:0000256" key="1">
    <source>
        <dbReference type="ARBA" id="ARBA00004479"/>
    </source>
</evidence>
<dbReference type="PANTHER" id="PTHR16675">
    <property type="entry name" value="MHC CLASS I-RELATED"/>
    <property type="match status" value="1"/>
</dbReference>
<reference evidence="9" key="1">
    <citation type="submission" date="2019-03" db="EMBL/GenBank/DDBJ databases">
        <title>Genome sequencing and reference-guided assembly of Black Bengal Goat (Capra hircus).</title>
        <authorList>
            <person name="Siddiki A.Z."/>
            <person name="Baten A."/>
            <person name="Billah M."/>
            <person name="Alam M.A.U."/>
            <person name="Shawrob K.S.M."/>
            <person name="Saha S."/>
            <person name="Chowdhury M."/>
            <person name="Rahman A.H."/>
            <person name="Stear M."/>
            <person name="Miah G."/>
            <person name="Das G.B."/>
            <person name="Hossain M.M."/>
            <person name="Kumkum M."/>
            <person name="Islam M.S."/>
            <person name="Mollah A.M."/>
            <person name="Ahsan A."/>
            <person name="Tusar F."/>
            <person name="Khan M.K.I."/>
        </authorList>
    </citation>
    <scope>NUCLEOTIDE SEQUENCE [LARGE SCALE GENOMIC DNA]</scope>
</reference>
<dbReference type="GO" id="GO:0006955">
    <property type="term" value="P:immune response"/>
    <property type="evidence" value="ECO:0007669"/>
    <property type="project" value="TreeGrafter"/>
</dbReference>
<dbReference type="GO" id="GO:0009897">
    <property type="term" value="C:external side of plasma membrane"/>
    <property type="evidence" value="ECO:0007669"/>
    <property type="project" value="TreeGrafter"/>
</dbReference>
<evidence type="ECO:0000256" key="6">
    <source>
        <dbReference type="RuleBase" id="RU004439"/>
    </source>
</evidence>
<dbReference type="GO" id="GO:0001916">
    <property type="term" value="P:positive regulation of T cell mediated cytotoxicity"/>
    <property type="evidence" value="ECO:0007669"/>
    <property type="project" value="TreeGrafter"/>
</dbReference>
<dbReference type="SUPFAM" id="SSF54452">
    <property type="entry name" value="MHC antigen-recognition domain"/>
    <property type="match status" value="1"/>
</dbReference>
<accession>A0A8C2RIE2</accession>
<feature type="chain" id="PRO_5033991000" description="MHC class I-like antigen recognition-like domain-containing protein" evidence="7">
    <location>
        <begin position="25"/>
        <end position="231"/>
    </location>
</feature>
<dbReference type="Gene3D" id="3.30.500.10">
    <property type="entry name" value="MHC class I-like antigen recognition-like"/>
    <property type="match status" value="1"/>
</dbReference>
<sequence>MRVTEPRTLLLLLSGSLALTETWAGECGVQTKWPLQEKDLYQSVGYLDDTQFVRYNSDTANPRVEPRAPWMEQEGPEYWDRQTNIAREHSQASRANLQNRTASFGWLAAMSGRIIRGYEHFAYDGADYITLNEDWRSWSAAGTVAQIIRRKWEAAGEAARVRIYLEGKCVEWLRRYLEIGKDTMLRAGTRGAGLRKLMSAESVMPSNHLILFCPFLFLPSIFPRIRVFPNE</sequence>
<dbReference type="GO" id="GO:0098553">
    <property type="term" value="C:lumenal side of endoplasmic reticulum membrane"/>
    <property type="evidence" value="ECO:0007669"/>
    <property type="project" value="UniProtKB-ARBA"/>
</dbReference>
<dbReference type="PRINTS" id="PR01638">
    <property type="entry name" value="MHCCLASSI"/>
</dbReference>
<evidence type="ECO:0000256" key="7">
    <source>
        <dbReference type="SAM" id="SignalP"/>
    </source>
</evidence>
<evidence type="ECO:0000259" key="8">
    <source>
        <dbReference type="Pfam" id="PF00129"/>
    </source>
</evidence>
<dbReference type="GO" id="GO:0005102">
    <property type="term" value="F:signaling receptor binding"/>
    <property type="evidence" value="ECO:0007669"/>
    <property type="project" value="TreeGrafter"/>
</dbReference>
<reference evidence="9" key="2">
    <citation type="submission" date="2025-08" db="UniProtKB">
        <authorList>
            <consortium name="Ensembl"/>
        </authorList>
    </citation>
    <scope>IDENTIFICATION</scope>
</reference>